<evidence type="ECO:0000313" key="1">
    <source>
        <dbReference type="EMBL" id="OWZ15204.1"/>
    </source>
</evidence>
<dbReference type="AlphaFoldDB" id="A0A225WCS2"/>
<dbReference type="EMBL" id="NBNE01001173">
    <property type="protein sequence ID" value="OWZ15204.1"/>
    <property type="molecule type" value="Genomic_DNA"/>
</dbReference>
<organism evidence="1 2">
    <name type="scientific">Phytophthora megakarya</name>
    <dbReference type="NCBI Taxonomy" id="4795"/>
    <lineage>
        <taxon>Eukaryota</taxon>
        <taxon>Sar</taxon>
        <taxon>Stramenopiles</taxon>
        <taxon>Oomycota</taxon>
        <taxon>Peronosporomycetes</taxon>
        <taxon>Peronosporales</taxon>
        <taxon>Peronosporaceae</taxon>
        <taxon>Phytophthora</taxon>
    </lineage>
</organism>
<reference evidence="2" key="1">
    <citation type="submission" date="2017-03" db="EMBL/GenBank/DDBJ databases">
        <title>Phytopthora megakarya and P. palmivora, two closely related causual agents of cacao black pod achieved similar genome size and gene model numbers by different mechanisms.</title>
        <authorList>
            <person name="Ali S."/>
            <person name="Shao J."/>
            <person name="Larry D.J."/>
            <person name="Kronmiller B."/>
            <person name="Shen D."/>
            <person name="Strem M.D."/>
            <person name="Melnick R.L."/>
            <person name="Guiltinan M.J."/>
            <person name="Tyler B.M."/>
            <person name="Meinhardt L.W."/>
            <person name="Bailey B.A."/>
        </authorList>
    </citation>
    <scope>NUCLEOTIDE SEQUENCE [LARGE SCALE GENOMIC DNA]</scope>
    <source>
        <strain evidence="2">zdho120</strain>
    </source>
</reference>
<accession>A0A225WCS2</accession>
<dbReference type="Proteomes" id="UP000198211">
    <property type="component" value="Unassembled WGS sequence"/>
</dbReference>
<sequence>MPTNAELQAEIERLNQAKAARTRVPSNLPKFAGKKGEGVREWLFQRLSFKRTTTGNRRVSNGQSSLGVIPALVFDDEKRGAHHVLQHFEASNYQAVLREKLQHLCGGAGSAKSVKMLDPACHCAQDTDYRRGYSY</sequence>
<evidence type="ECO:0000313" key="2">
    <source>
        <dbReference type="Proteomes" id="UP000198211"/>
    </source>
</evidence>
<name>A0A225WCS2_9STRA</name>
<keyword evidence="2" id="KW-1185">Reference proteome</keyword>
<protein>
    <submittedName>
        <fullName evidence="1">Uncharacterized protein</fullName>
    </submittedName>
</protein>
<gene>
    <name evidence="1" type="ORF">PHMEG_00011194</name>
</gene>
<comment type="caution">
    <text evidence="1">The sequence shown here is derived from an EMBL/GenBank/DDBJ whole genome shotgun (WGS) entry which is preliminary data.</text>
</comment>
<proteinExistence type="predicted"/>